<dbReference type="PANTHER" id="PTHR30055:SF148">
    <property type="entry name" value="TETR-FAMILY TRANSCRIPTIONAL REGULATOR"/>
    <property type="match status" value="1"/>
</dbReference>
<evidence type="ECO:0000256" key="4">
    <source>
        <dbReference type="PROSITE-ProRule" id="PRU00335"/>
    </source>
</evidence>
<dbReference type="InterPro" id="IPR036271">
    <property type="entry name" value="Tet_transcr_reg_TetR-rel_C_sf"/>
</dbReference>
<sequence length="193" mass="21342">MNARRRSHDRTETIMQTALDLALEVGYAKLSMEAVAARAGVGKDTIYRRWPSKALLFLDAVLSSRTQGLEHPDTGDIVADLRQVMTRACDLLGRPPWGPLYQDLIGEAQHNPEVAAALNERFIQPQAADTLARIKAAQEQGQLAPDFDLDLAFELLSGPLYFRLLITHEPLTPAYVDRVLQAVFAGMGPRPQP</sequence>
<dbReference type="Pfam" id="PF00440">
    <property type="entry name" value="TetR_N"/>
    <property type="match status" value="1"/>
</dbReference>
<comment type="caution">
    <text evidence="6">The sequence shown here is derived from an EMBL/GenBank/DDBJ whole genome shotgun (WGS) entry which is preliminary data.</text>
</comment>
<dbReference type="PRINTS" id="PR00455">
    <property type="entry name" value="HTHTETR"/>
</dbReference>
<name>A0ABP6NFA9_9ACTN</name>
<evidence type="ECO:0000256" key="1">
    <source>
        <dbReference type="ARBA" id="ARBA00023015"/>
    </source>
</evidence>
<accession>A0ABP6NFA9</accession>
<evidence type="ECO:0000256" key="2">
    <source>
        <dbReference type="ARBA" id="ARBA00023125"/>
    </source>
</evidence>
<evidence type="ECO:0000313" key="7">
    <source>
        <dbReference type="Proteomes" id="UP001500320"/>
    </source>
</evidence>
<dbReference type="Pfam" id="PF16859">
    <property type="entry name" value="TetR_C_11"/>
    <property type="match status" value="1"/>
</dbReference>
<keyword evidence="1" id="KW-0805">Transcription regulation</keyword>
<dbReference type="InterPro" id="IPR001647">
    <property type="entry name" value="HTH_TetR"/>
</dbReference>
<dbReference type="Gene3D" id="1.10.10.60">
    <property type="entry name" value="Homeodomain-like"/>
    <property type="match status" value="1"/>
</dbReference>
<protein>
    <submittedName>
        <fullName evidence="6">TetR/AcrR family transcriptional regulator</fullName>
    </submittedName>
</protein>
<dbReference type="SUPFAM" id="SSF46689">
    <property type="entry name" value="Homeodomain-like"/>
    <property type="match status" value="1"/>
</dbReference>
<reference evidence="7" key="1">
    <citation type="journal article" date="2019" name="Int. J. Syst. Evol. Microbiol.">
        <title>The Global Catalogue of Microorganisms (GCM) 10K type strain sequencing project: providing services to taxonomists for standard genome sequencing and annotation.</title>
        <authorList>
            <consortium name="The Broad Institute Genomics Platform"/>
            <consortium name="The Broad Institute Genome Sequencing Center for Infectious Disease"/>
            <person name="Wu L."/>
            <person name="Ma J."/>
        </authorList>
    </citation>
    <scope>NUCLEOTIDE SEQUENCE [LARGE SCALE GENOMIC DNA]</scope>
    <source>
        <strain evidence="7">JCM 9373</strain>
    </source>
</reference>
<dbReference type="Proteomes" id="UP001500320">
    <property type="component" value="Unassembled WGS sequence"/>
</dbReference>
<proteinExistence type="predicted"/>
<organism evidence="6 7">
    <name type="scientific">Planomonospora alba</name>
    <dbReference type="NCBI Taxonomy" id="161354"/>
    <lineage>
        <taxon>Bacteria</taxon>
        <taxon>Bacillati</taxon>
        <taxon>Actinomycetota</taxon>
        <taxon>Actinomycetes</taxon>
        <taxon>Streptosporangiales</taxon>
        <taxon>Streptosporangiaceae</taxon>
        <taxon>Planomonospora</taxon>
    </lineage>
</organism>
<dbReference type="InterPro" id="IPR050109">
    <property type="entry name" value="HTH-type_TetR-like_transc_reg"/>
</dbReference>
<evidence type="ECO:0000313" key="6">
    <source>
        <dbReference type="EMBL" id="GAA3146511.1"/>
    </source>
</evidence>
<dbReference type="RefSeq" id="WP_344862068.1">
    <property type="nucleotide sequence ID" value="NZ_BAAAUT010000034.1"/>
</dbReference>
<dbReference type="PANTHER" id="PTHR30055">
    <property type="entry name" value="HTH-TYPE TRANSCRIPTIONAL REGULATOR RUTR"/>
    <property type="match status" value="1"/>
</dbReference>
<keyword evidence="2 4" id="KW-0238">DNA-binding</keyword>
<evidence type="ECO:0000256" key="3">
    <source>
        <dbReference type="ARBA" id="ARBA00023163"/>
    </source>
</evidence>
<dbReference type="Gene3D" id="1.10.357.10">
    <property type="entry name" value="Tetracycline Repressor, domain 2"/>
    <property type="match status" value="1"/>
</dbReference>
<evidence type="ECO:0000259" key="5">
    <source>
        <dbReference type="PROSITE" id="PS50977"/>
    </source>
</evidence>
<gene>
    <name evidence="6" type="ORF">GCM10010466_41920</name>
</gene>
<feature type="DNA-binding region" description="H-T-H motif" evidence="4">
    <location>
        <begin position="31"/>
        <end position="50"/>
    </location>
</feature>
<keyword evidence="7" id="KW-1185">Reference proteome</keyword>
<feature type="domain" description="HTH tetR-type" evidence="5">
    <location>
        <begin position="8"/>
        <end position="68"/>
    </location>
</feature>
<keyword evidence="3" id="KW-0804">Transcription</keyword>
<dbReference type="PROSITE" id="PS50977">
    <property type="entry name" value="HTH_TETR_2"/>
    <property type="match status" value="1"/>
</dbReference>
<dbReference type="InterPro" id="IPR009057">
    <property type="entry name" value="Homeodomain-like_sf"/>
</dbReference>
<dbReference type="EMBL" id="BAAAUT010000034">
    <property type="protein sequence ID" value="GAA3146511.1"/>
    <property type="molecule type" value="Genomic_DNA"/>
</dbReference>
<dbReference type="SUPFAM" id="SSF48498">
    <property type="entry name" value="Tetracyclin repressor-like, C-terminal domain"/>
    <property type="match status" value="1"/>
</dbReference>
<dbReference type="InterPro" id="IPR011075">
    <property type="entry name" value="TetR_C"/>
</dbReference>